<sequence length="134" mass="15506">MGLQSRSNAILGQEFQKGKQEKKQALDKARHYEVYNEVTVVATGQQEMFFLFIPLLNQCIRALYLDRNTFVGILAPSTLLPQFCEEFHPAVQLMLIFEFILYTCENSCSRKDNNVTVVVFFFPKLFQETCDSSF</sequence>
<comment type="caution">
    <text evidence="1">The sequence shown here is derived from an EMBL/GenBank/DDBJ whole genome shotgun (WGS) entry which is preliminary data.</text>
</comment>
<keyword evidence="2" id="KW-1185">Reference proteome</keyword>
<name>A0A7J8GQQ6_MOLMO</name>
<evidence type="ECO:0000313" key="2">
    <source>
        <dbReference type="Proteomes" id="UP000550707"/>
    </source>
</evidence>
<evidence type="ECO:0000313" key="1">
    <source>
        <dbReference type="EMBL" id="KAF6462238.1"/>
    </source>
</evidence>
<dbReference type="Proteomes" id="UP000550707">
    <property type="component" value="Unassembled WGS sequence"/>
</dbReference>
<accession>A0A7J8GQQ6</accession>
<dbReference type="InParanoid" id="A0A7J8GQQ6"/>
<proteinExistence type="predicted"/>
<dbReference type="EMBL" id="JACASF010000008">
    <property type="protein sequence ID" value="KAF6462238.1"/>
    <property type="molecule type" value="Genomic_DNA"/>
</dbReference>
<organism evidence="1 2">
    <name type="scientific">Molossus molossus</name>
    <name type="common">Pallas' mastiff bat</name>
    <name type="synonym">Vespertilio molossus</name>
    <dbReference type="NCBI Taxonomy" id="27622"/>
    <lineage>
        <taxon>Eukaryota</taxon>
        <taxon>Metazoa</taxon>
        <taxon>Chordata</taxon>
        <taxon>Craniata</taxon>
        <taxon>Vertebrata</taxon>
        <taxon>Euteleostomi</taxon>
        <taxon>Mammalia</taxon>
        <taxon>Eutheria</taxon>
        <taxon>Laurasiatheria</taxon>
        <taxon>Chiroptera</taxon>
        <taxon>Yangochiroptera</taxon>
        <taxon>Molossidae</taxon>
        <taxon>Molossus</taxon>
    </lineage>
</organism>
<dbReference type="AlphaFoldDB" id="A0A7J8GQQ6"/>
<gene>
    <name evidence="1" type="ORF">HJG59_011284</name>
</gene>
<protein>
    <submittedName>
        <fullName evidence="1">Uncharacterized protein</fullName>
    </submittedName>
</protein>
<reference evidence="1 2" key="1">
    <citation type="journal article" date="2020" name="Nature">
        <title>Six reference-quality genomes reveal evolution of bat adaptations.</title>
        <authorList>
            <person name="Jebb D."/>
            <person name="Huang Z."/>
            <person name="Pippel M."/>
            <person name="Hughes G.M."/>
            <person name="Lavrichenko K."/>
            <person name="Devanna P."/>
            <person name="Winkler S."/>
            <person name="Jermiin L.S."/>
            <person name="Skirmuntt E.C."/>
            <person name="Katzourakis A."/>
            <person name="Burkitt-Gray L."/>
            <person name="Ray D.A."/>
            <person name="Sullivan K.A.M."/>
            <person name="Roscito J.G."/>
            <person name="Kirilenko B.M."/>
            <person name="Davalos L.M."/>
            <person name="Corthals A.P."/>
            <person name="Power M.L."/>
            <person name="Jones G."/>
            <person name="Ransome R.D."/>
            <person name="Dechmann D.K.N."/>
            <person name="Locatelli A.G."/>
            <person name="Puechmaille S.J."/>
            <person name="Fedrigo O."/>
            <person name="Jarvis E.D."/>
            <person name="Hiller M."/>
            <person name="Vernes S.C."/>
            <person name="Myers E.W."/>
            <person name="Teeling E.C."/>
        </authorList>
    </citation>
    <scope>NUCLEOTIDE SEQUENCE [LARGE SCALE GENOMIC DNA]</scope>
    <source>
        <strain evidence="1">MMolMol1</strain>
        <tissue evidence="1">Muscle</tissue>
    </source>
</reference>